<dbReference type="NCBIfam" id="NF005099">
    <property type="entry name" value="PRK06529.1"/>
    <property type="match status" value="1"/>
</dbReference>
<comment type="similarity">
    <text evidence="1">Belongs to the amidase family.</text>
</comment>
<evidence type="ECO:0000313" key="3">
    <source>
        <dbReference type="EMBL" id="TLQ40909.1"/>
    </source>
</evidence>
<accession>A0A5R9DWP5</accession>
<feature type="domain" description="Amidase" evidence="2">
    <location>
        <begin position="23"/>
        <end position="478"/>
    </location>
</feature>
<dbReference type="OrthoDB" id="9811471at2"/>
<protein>
    <submittedName>
        <fullName evidence="3">Amidase</fullName>
        <ecNumber evidence="3">3.5.1.4</ecNumber>
    </submittedName>
</protein>
<dbReference type="GO" id="GO:0004040">
    <property type="term" value="F:amidase activity"/>
    <property type="evidence" value="ECO:0007669"/>
    <property type="project" value="UniProtKB-EC"/>
</dbReference>
<keyword evidence="3" id="KW-0378">Hydrolase</keyword>
<dbReference type="SUPFAM" id="SSF75304">
    <property type="entry name" value="Amidase signature (AS) enzymes"/>
    <property type="match status" value="1"/>
</dbReference>
<dbReference type="InterPro" id="IPR036928">
    <property type="entry name" value="AS_sf"/>
</dbReference>
<comment type="caution">
    <text evidence="3">The sequence shown here is derived from an EMBL/GenBank/DDBJ whole genome shotgun (WGS) entry which is preliminary data.</text>
</comment>
<evidence type="ECO:0000256" key="1">
    <source>
        <dbReference type="ARBA" id="ARBA00009199"/>
    </source>
</evidence>
<gene>
    <name evidence="3" type="ORF">FEZ33_07330</name>
</gene>
<dbReference type="EC" id="3.5.1.4" evidence="3"/>
<dbReference type="PANTHER" id="PTHR11895">
    <property type="entry name" value="TRANSAMIDASE"/>
    <property type="match status" value="1"/>
</dbReference>
<dbReference type="Proteomes" id="UP000306420">
    <property type="component" value="Unassembled WGS sequence"/>
</dbReference>
<dbReference type="PANTHER" id="PTHR11895:SF7">
    <property type="entry name" value="GLUTAMYL-TRNA(GLN) AMIDOTRANSFERASE SUBUNIT A, MITOCHONDRIAL"/>
    <property type="match status" value="1"/>
</dbReference>
<evidence type="ECO:0000313" key="4">
    <source>
        <dbReference type="Proteomes" id="UP000306420"/>
    </source>
</evidence>
<proteinExistence type="inferred from homology"/>
<dbReference type="InterPro" id="IPR000120">
    <property type="entry name" value="Amidase"/>
</dbReference>
<dbReference type="InterPro" id="IPR023631">
    <property type="entry name" value="Amidase_dom"/>
</dbReference>
<reference evidence="3 4" key="1">
    <citation type="submission" date="2019-05" db="EMBL/GenBank/DDBJ databases">
        <title>The metagenome of a microbial culture collection derived from dairy environment covers the genomic content of the human microbiome.</title>
        <authorList>
            <person name="Roder T."/>
            <person name="Wuthrich D."/>
            <person name="Sattari Z."/>
            <person name="Von Ah U."/>
            <person name="Bar C."/>
            <person name="Ronchi F."/>
            <person name="Macpherson A.J."/>
            <person name="Ganal-Vonarburg S.C."/>
            <person name="Bruggmann R."/>
            <person name="Vergeres G."/>
        </authorList>
    </citation>
    <scope>NUCLEOTIDE SEQUENCE [LARGE SCALE GENOMIC DNA]</scope>
    <source>
        <strain evidence="3 4">FAM 24227</strain>
    </source>
</reference>
<name>A0A5R9DWP5_9LACT</name>
<dbReference type="AlphaFoldDB" id="A0A5R9DWP5"/>
<dbReference type="EMBL" id="VBSP01000023">
    <property type="protein sequence ID" value="TLQ40909.1"/>
    <property type="molecule type" value="Genomic_DNA"/>
</dbReference>
<dbReference type="Pfam" id="PF01425">
    <property type="entry name" value="Amidase"/>
    <property type="match status" value="1"/>
</dbReference>
<dbReference type="Gene3D" id="3.90.1300.10">
    <property type="entry name" value="Amidase signature (AS) domain"/>
    <property type="match status" value="1"/>
</dbReference>
<organism evidence="3 4">
    <name type="scientific">Ruoffia tabacinasalis</name>
    <dbReference type="NCBI Taxonomy" id="87458"/>
    <lineage>
        <taxon>Bacteria</taxon>
        <taxon>Bacillati</taxon>
        <taxon>Bacillota</taxon>
        <taxon>Bacilli</taxon>
        <taxon>Lactobacillales</taxon>
        <taxon>Aerococcaceae</taxon>
        <taxon>Ruoffia</taxon>
    </lineage>
</organism>
<sequence>MLFKEDATYYAKLIKSGETTATELVEKAIQNIEEWNDTLNAVVHKQYEFARSIANRFDHYFEQLDTGSYGDLPPFFGVPILLKDLGQNQTGQKSTSGARLMEQFEATQTDNFSKSIESAGFIVVGRTNVPEFGFKNVSDSEWTGHVNSPLDLKRNPGGSSGGGAAALKAGIVPIVTASDGGGSIRIPASFSGLIGLKTSRGRIPVGPSDYRSWQGASVNFALTKSVRDTWTLLKWMQSEQFEAPFILPRIPHELLVDLEQPLRIAYSMNTPIGEPMTKEAQSLMQETIRILESLGHTLVEAEPEIDGVKAMQTYYNVNGVETASMLKRFEQVLNRPMTQDDMELMSWAIYQLGLNISGVEYSEVLSYWDDITAVSEAFFKEYDLLLMPATNGPAPLHTAFAKGDKLLNDLRNIEQFVVQQQQHLVWKMFAESLAWTPFTQQMNLTGQPAISLPVHKLDNGLPLGAQFSTRKGGEYLLLQLSKQLEDAGYLDTSIVDTL</sequence>
<dbReference type="RefSeq" id="WP_138404752.1">
    <property type="nucleotide sequence ID" value="NZ_VBSP01000023.1"/>
</dbReference>
<evidence type="ECO:0000259" key="2">
    <source>
        <dbReference type="Pfam" id="PF01425"/>
    </source>
</evidence>